<dbReference type="InterPro" id="IPR038765">
    <property type="entry name" value="Papain-like_cys_pep_sf"/>
</dbReference>
<dbReference type="Gene3D" id="3.90.1720.10">
    <property type="entry name" value="endopeptidase domain like (from Nostoc punctiforme)"/>
    <property type="match status" value="1"/>
</dbReference>
<proteinExistence type="predicted"/>
<organism evidence="1 2">
    <name type="scientific">Massilia agilis</name>
    <dbReference type="NCBI Taxonomy" id="1811226"/>
    <lineage>
        <taxon>Bacteria</taxon>
        <taxon>Pseudomonadati</taxon>
        <taxon>Pseudomonadota</taxon>
        <taxon>Betaproteobacteria</taxon>
        <taxon>Burkholderiales</taxon>
        <taxon>Oxalobacteraceae</taxon>
        <taxon>Telluria group</taxon>
        <taxon>Massilia</taxon>
    </lineage>
</organism>
<gene>
    <name evidence="1" type="ORF">NX774_12265</name>
</gene>
<dbReference type="SUPFAM" id="SSF54001">
    <property type="entry name" value="Cysteine proteinases"/>
    <property type="match status" value="1"/>
</dbReference>
<name>A0ABT2DBJ7_9BURK</name>
<dbReference type="EMBL" id="JANUHB010000002">
    <property type="protein sequence ID" value="MCS0808695.1"/>
    <property type="molecule type" value="Genomic_DNA"/>
</dbReference>
<sequence>MLRAAFYKGTHAGLPGLYNRLVRWWCKSAYSHVELIFANGLAASSSYMDGGVRFKAIDFDPVRWDFVELPGYLEEAAWAWYASHLGQPYDLLGNLHFVVGGIGDDKRKWFCSESVAAALGLPDPWRYDPATLYSTLTFLQPASAGFLLPTP</sequence>
<dbReference type="RefSeq" id="WP_258822457.1">
    <property type="nucleotide sequence ID" value="NZ_JANUHB010000002.1"/>
</dbReference>
<dbReference type="Proteomes" id="UP001206126">
    <property type="component" value="Unassembled WGS sequence"/>
</dbReference>
<reference evidence="1 2" key="1">
    <citation type="submission" date="2022-08" db="EMBL/GenBank/DDBJ databases">
        <title>Reclassification of Massilia species as members of the genera Telluria, Duganella, Pseudoduganella, Mokoshia gen. nov. and Zemynaea gen. nov. using orthogonal and non-orthogonal genome-based approaches.</title>
        <authorList>
            <person name="Bowman J.P."/>
        </authorList>
    </citation>
    <scope>NUCLEOTIDE SEQUENCE [LARGE SCALE GENOMIC DNA]</scope>
    <source>
        <strain evidence="1 2">JCM 31605</strain>
    </source>
</reference>
<evidence type="ECO:0000313" key="1">
    <source>
        <dbReference type="EMBL" id="MCS0808695.1"/>
    </source>
</evidence>
<accession>A0ABT2DBJ7</accession>
<evidence type="ECO:0000313" key="2">
    <source>
        <dbReference type="Proteomes" id="UP001206126"/>
    </source>
</evidence>
<keyword evidence="2" id="KW-1185">Reference proteome</keyword>
<comment type="caution">
    <text evidence="1">The sequence shown here is derived from an EMBL/GenBank/DDBJ whole genome shotgun (WGS) entry which is preliminary data.</text>
</comment>
<protein>
    <submittedName>
        <fullName evidence="1">Uncharacterized protein</fullName>
    </submittedName>
</protein>